<evidence type="ECO:0000313" key="1">
    <source>
        <dbReference type="EMBL" id="MBR7830572.1"/>
    </source>
</evidence>
<sequence length="102" mass="11452">MIALQTHRVVSERDPEEEFRPYFAVWCGTGPGRLHRTIATGEVISKAECAHYTAELFPAYEELLKRVRASRLGDASVKFTMNDGRLLGDLVEEVCDSAKKLP</sequence>
<dbReference type="RefSeq" id="WP_212521697.1">
    <property type="nucleotide sequence ID" value="NZ_JAGSOH010000141.1"/>
</dbReference>
<dbReference type="EMBL" id="JAGSOH010000141">
    <property type="protein sequence ID" value="MBR7830572.1"/>
    <property type="molecule type" value="Genomic_DNA"/>
</dbReference>
<gene>
    <name evidence="1" type="ORF">KDK95_30000</name>
</gene>
<name>A0A941EHF8_9ACTN</name>
<reference evidence="1" key="1">
    <citation type="submission" date="2021-04" db="EMBL/GenBank/DDBJ databases">
        <title>Genome based classification of Actinospica acidithermotolerans sp. nov., an actinobacterium isolated from an Indonesian hot spring.</title>
        <authorList>
            <person name="Kusuma A.B."/>
            <person name="Putra K.E."/>
            <person name="Nafisah S."/>
            <person name="Loh J."/>
            <person name="Nouioui I."/>
            <person name="Goodfellow M."/>
        </authorList>
    </citation>
    <scope>NUCLEOTIDE SEQUENCE</scope>
    <source>
        <strain evidence="1">MGRD01-02</strain>
    </source>
</reference>
<evidence type="ECO:0000313" key="2">
    <source>
        <dbReference type="Proteomes" id="UP000676325"/>
    </source>
</evidence>
<comment type="caution">
    <text evidence="1">The sequence shown here is derived from an EMBL/GenBank/DDBJ whole genome shotgun (WGS) entry which is preliminary data.</text>
</comment>
<organism evidence="1 2">
    <name type="scientific">Actinospica acidithermotolerans</name>
    <dbReference type="NCBI Taxonomy" id="2828514"/>
    <lineage>
        <taxon>Bacteria</taxon>
        <taxon>Bacillati</taxon>
        <taxon>Actinomycetota</taxon>
        <taxon>Actinomycetes</taxon>
        <taxon>Catenulisporales</taxon>
        <taxon>Actinospicaceae</taxon>
        <taxon>Actinospica</taxon>
    </lineage>
</organism>
<accession>A0A941EHF8</accession>
<dbReference type="AlphaFoldDB" id="A0A941EHF8"/>
<proteinExistence type="predicted"/>
<keyword evidence="2" id="KW-1185">Reference proteome</keyword>
<protein>
    <submittedName>
        <fullName evidence="1">Uncharacterized protein</fullName>
    </submittedName>
</protein>
<dbReference type="Proteomes" id="UP000676325">
    <property type="component" value="Unassembled WGS sequence"/>
</dbReference>